<keyword evidence="3" id="KW-1185">Reference proteome</keyword>
<dbReference type="InParanoid" id="A0A1B1AEF7"/>
<dbReference type="EMBL" id="CP013244">
    <property type="protein sequence ID" value="ANP44937.1"/>
    <property type="molecule type" value="Genomic_DNA"/>
</dbReference>
<keyword evidence="1" id="KW-1133">Transmembrane helix</keyword>
<feature type="transmembrane region" description="Helical" evidence="1">
    <location>
        <begin position="15"/>
        <end position="35"/>
    </location>
</feature>
<evidence type="ECO:0000313" key="3">
    <source>
        <dbReference type="Proteomes" id="UP000092498"/>
    </source>
</evidence>
<organism evidence="2 3">
    <name type="scientific">Candidatus Viadribacter manganicus</name>
    <dbReference type="NCBI Taxonomy" id="1759059"/>
    <lineage>
        <taxon>Bacteria</taxon>
        <taxon>Pseudomonadati</taxon>
        <taxon>Pseudomonadota</taxon>
        <taxon>Alphaproteobacteria</taxon>
        <taxon>Hyphomonadales</taxon>
        <taxon>Hyphomonadaceae</taxon>
        <taxon>Candidatus Viadribacter</taxon>
    </lineage>
</organism>
<name>A0A1B1AEF7_9PROT</name>
<dbReference type="RefSeq" id="WP_066767609.1">
    <property type="nucleotide sequence ID" value="NZ_CP013244.1"/>
</dbReference>
<dbReference type="OrthoDB" id="7562173at2"/>
<dbReference type="Proteomes" id="UP000092498">
    <property type="component" value="Chromosome"/>
</dbReference>
<sequence>MILRRIIAHLRKQEWTAIGIDFLIVVLGVFLGIQVSNWNEAAASRRAESAYLSQLRGDLQRIEGEVRDQIEFEQFQGRLAGKVFYLIENDRTAERSRRIGVALSALTQRRTLRTESPTFVDLQSSGNLEIISDAALRAEIISYFFYTRRLEAVIDKNNIYFVDEAFVPFMRNSGLPARAWDDQLMGMALLERGRTTGAFRDEVYAGPLFQPQSLMLANAPSAPSWAPVVTQLTWRAHVAAVNESTAQRLLDATSRLEARIARQLDRRRL</sequence>
<dbReference type="AlphaFoldDB" id="A0A1B1AEF7"/>
<evidence type="ECO:0000313" key="2">
    <source>
        <dbReference type="EMBL" id="ANP44937.1"/>
    </source>
</evidence>
<dbReference type="STRING" id="1759059.ATE48_02855"/>
<proteinExistence type="predicted"/>
<keyword evidence="1" id="KW-0812">Transmembrane</keyword>
<gene>
    <name evidence="2" type="ORF">ATE48_02855</name>
</gene>
<reference evidence="2 3" key="1">
    <citation type="submission" date="2015-11" db="EMBL/GenBank/DDBJ databases">
        <title>Whole-Genome Sequence of Candidatus Oderbacter manganicum from the National Park Lower Oder Valley, Germany.</title>
        <authorList>
            <person name="Braun B."/>
            <person name="Liere K."/>
            <person name="Szewzyk U."/>
        </authorList>
    </citation>
    <scope>NUCLEOTIDE SEQUENCE [LARGE SCALE GENOMIC DNA]</scope>
    <source>
        <strain evidence="2 3">OTSz_A_272</strain>
    </source>
</reference>
<accession>A0A1B1AEF7</accession>
<evidence type="ECO:0000256" key="1">
    <source>
        <dbReference type="SAM" id="Phobius"/>
    </source>
</evidence>
<keyword evidence="1" id="KW-0472">Membrane</keyword>
<protein>
    <submittedName>
        <fullName evidence="2">Uncharacterized protein</fullName>
    </submittedName>
</protein>
<dbReference type="KEGG" id="cbot:ATE48_02855"/>